<evidence type="ECO:0000313" key="2">
    <source>
        <dbReference type="EMBL" id="KPG11203.1"/>
    </source>
</evidence>
<dbReference type="Proteomes" id="UP000037843">
    <property type="component" value="Unassembled WGS sequence"/>
</dbReference>
<keyword evidence="5" id="KW-1185">Reference proteome</keyword>
<name>A0A7V8LPT0_9MYCO</name>
<dbReference type="OrthoDB" id="4630564at2"/>
<organism evidence="2 4">
    <name type="scientific">Mycobacteroides immunogenum</name>
    <dbReference type="NCBI Taxonomy" id="83262"/>
    <lineage>
        <taxon>Bacteria</taxon>
        <taxon>Bacillati</taxon>
        <taxon>Actinomycetota</taxon>
        <taxon>Actinomycetes</taxon>
        <taxon>Mycobacteriales</taxon>
        <taxon>Mycobacteriaceae</taxon>
        <taxon>Mycobacteroides</taxon>
    </lineage>
</organism>
<dbReference type="AlphaFoldDB" id="A0A7V8LPT0"/>
<evidence type="ECO:0000313" key="4">
    <source>
        <dbReference type="Proteomes" id="UP000037843"/>
    </source>
</evidence>
<dbReference type="EMBL" id="LJFO01000006">
    <property type="protein sequence ID" value="KPG11203.1"/>
    <property type="molecule type" value="Genomic_DNA"/>
</dbReference>
<dbReference type="Proteomes" id="UP000037962">
    <property type="component" value="Unassembled WGS sequence"/>
</dbReference>
<gene>
    <name evidence="2" type="ORF">AN908_12430</name>
    <name evidence="3" type="ORF">AN912_10630</name>
</gene>
<evidence type="ECO:0000313" key="3">
    <source>
        <dbReference type="EMBL" id="KPG34233.1"/>
    </source>
</evidence>
<dbReference type="Pfam" id="PF10824">
    <property type="entry name" value="T7SS_ESX_EspC"/>
    <property type="match status" value="1"/>
</dbReference>
<accession>A0A7V8LPT0</accession>
<dbReference type="EMBL" id="LJFS01000011">
    <property type="protein sequence ID" value="KPG34233.1"/>
    <property type="molecule type" value="Genomic_DNA"/>
</dbReference>
<dbReference type="SUPFAM" id="SSF140453">
    <property type="entry name" value="EsxAB dimer-like"/>
    <property type="match status" value="1"/>
</dbReference>
<dbReference type="InterPro" id="IPR036689">
    <property type="entry name" value="ESAT-6-like_sf"/>
</dbReference>
<evidence type="ECO:0000313" key="5">
    <source>
        <dbReference type="Proteomes" id="UP000037962"/>
    </source>
</evidence>
<dbReference type="GeneID" id="45762643"/>
<evidence type="ECO:0000256" key="1">
    <source>
        <dbReference type="SAM" id="MobiDB-lite"/>
    </source>
</evidence>
<dbReference type="GO" id="GO:0009306">
    <property type="term" value="P:protein secretion"/>
    <property type="evidence" value="ECO:0007669"/>
    <property type="project" value="InterPro"/>
</dbReference>
<dbReference type="RefSeq" id="WP_043079806.1">
    <property type="nucleotide sequence ID" value="NZ_CP011530.1"/>
</dbReference>
<sequence length="103" mass="10945">MPSVEPLRVDPYEFRAAADRLDAHAETFSTSHRSAHSQAGQVRLGSGLAAAALPEMLTVWESDGVRFGEGFAAHAEGDREAASRYERTDGRSADNIGDVGSGL</sequence>
<dbReference type="KEGG" id="miz:BAB75_01830"/>
<evidence type="ECO:0008006" key="6">
    <source>
        <dbReference type="Google" id="ProtNLM"/>
    </source>
</evidence>
<feature type="region of interest" description="Disordered" evidence="1">
    <location>
        <begin position="76"/>
        <end position="103"/>
    </location>
</feature>
<protein>
    <recommendedName>
        <fullName evidence="6">ESX-1 secretion-associated protein</fullName>
    </recommendedName>
</protein>
<reference evidence="4 5" key="1">
    <citation type="submission" date="2015-09" db="EMBL/GenBank/DDBJ databases">
        <title>Genome Sequences of Mycobacterium immunogenum Isolates, Recuperated from a Chloraminated Drinking Water Distribution System Simulator Subjected to Episodes of Nitrification.</title>
        <authorList>
            <person name="Gomez-Alvarez V."/>
            <person name="Revetta R.P."/>
        </authorList>
    </citation>
    <scope>NUCLEOTIDE SEQUENCE [LARGE SCALE GENOMIC DNA]</scope>
    <source>
        <strain evidence="2 4">H008</strain>
        <strain evidence="3 5">H076</strain>
    </source>
</reference>
<proteinExistence type="predicted"/>
<comment type="caution">
    <text evidence="2">The sequence shown here is derived from an EMBL/GenBank/DDBJ whole genome shotgun (WGS) entry which is preliminary data.</text>
</comment>
<feature type="compositionally biased region" description="Basic and acidic residues" evidence="1">
    <location>
        <begin position="76"/>
        <end position="92"/>
    </location>
</feature>
<dbReference type="InterPro" id="IPR022536">
    <property type="entry name" value="EspC"/>
</dbReference>